<dbReference type="Gene3D" id="1.10.260.40">
    <property type="entry name" value="lambda repressor-like DNA-binding domains"/>
    <property type="match status" value="1"/>
</dbReference>
<protein>
    <submittedName>
        <fullName evidence="1">Transcriptional regulator with XRE-family HTH domain</fullName>
    </submittedName>
</protein>
<keyword evidence="2" id="KW-1185">Reference proteome</keyword>
<dbReference type="EMBL" id="JAVLVU010000001">
    <property type="protein sequence ID" value="MDT3401045.1"/>
    <property type="molecule type" value="Genomic_DNA"/>
</dbReference>
<dbReference type="InterPro" id="IPR010982">
    <property type="entry name" value="Lambda_DNA-bd_dom_sf"/>
</dbReference>
<evidence type="ECO:0000313" key="2">
    <source>
        <dbReference type="Proteomes" id="UP001258315"/>
    </source>
</evidence>
<name>A0ABU3GQX1_9SPHI</name>
<proteinExistence type="predicted"/>
<evidence type="ECO:0000313" key="1">
    <source>
        <dbReference type="EMBL" id="MDT3401045.1"/>
    </source>
</evidence>
<reference evidence="2" key="1">
    <citation type="submission" date="2023-07" db="EMBL/GenBank/DDBJ databases">
        <title>Functional and genomic diversity of the sorghum phyllosphere microbiome.</title>
        <authorList>
            <person name="Shade A."/>
        </authorList>
    </citation>
    <scope>NUCLEOTIDE SEQUENCE [LARGE SCALE GENOMIC DNA]</scope>
    <source>
        <strain evidence="2">SORGH_AS_0422</strain>
    </source>
</reference>
<comment type="caution">
    <text evidence="1">The sequence shown here is derived from an EMBL/GenBank/DDBJ whole genome shotgun (WGS) entry which is preliminary data.</text>
</comment>
<dbReference type="Proteomes" id="UP001258315">
    <property type="component" value="Unassembled WGS sequence"/>
</dbReference>
<sequence>MGVFIGLVIHELVKERGLKAKVVADYINVSESTLFGIYKRESVDIDKLILLSKLLNKNLFLYYLNEEPLKSMFSQDFISLQNKITELETDLRLKDDKLKDMIEIVDTQKKVIALQEANHKRSETKSKKSNK</sequence>
<dbReference type="RefSeq" id="WP_311946846.1">
    <property type="nucleotide sequence ID" value="NZ_JAVLVU010000001.1"/>
</dbReference>
<organism evidence="1 2">
    <name type="scientific">Mucilaginibacter terrae</name>
    <dbReference type="NCBI Taxonomy" id="1955052"/>
    <lineage>
        <taxon>Bacteria</taxon>
        <taxon>Pseudomonadati</taxon>
        <taxon>Bacteroidota</taxon>
        <taxon>Sphingobacteriia</taxon>
        <taxon>Sphingobacteriales</taxon>
        <taxon>Sphingobacteriaceae</taxon>
        <taxon>Mucilaginibacter</taxon>
    </lineage>
</organism>
<gene>
    <name evidence="1" type="ORF">QE417_000117</name>
</gene>
<accession>A0ABU3GQX1</accession>
<dbReference type="SUPFAM" id="SSF47413">
    <property type="entry name" value="lambda repressor-like DNA-binding domains"/>
    <property type="match status" value="1"/>
</dbReference>